<dbReference type="Pfam" id="PF03968">
    <property type="entry name" value="LptD_N"/>
    <property type="match status" value="1"/>
</dbReference>
<keyword evidence="8" id="KW-1185">Reference proteome</keyword>
<keyword evidence="2 4" id="KW-0472">Membrane</keyword>
<comment type="caution">
    <text evidence="4">Lacks conserved residue(s) required for the propagation of feature annotation.</text>
</comment>
<feature type="domain" description="Organic solvent tolerance-like N-terminal" evidence="5">
    <location>
        <begin position="80"/>
        <end position="210"/>
    </location>
</feature>
<dbReference type="InterPro" id="IPR005653">
    <property type="entry name" value="OstA-like_N"/>
</dbReference>
<name>A0ABV9NMX5_9GAMM</name>
<gene>
    <name evidence="4 7" type="primary">lptD</name>
    <name evidence="7" type="ORF">ACFO3Q_15870</name>
</gene>
<sequence length="770" mass="86875" precursor="true">MRTIPRLSLLSVCIAAAAAHPATAQTGPATLPPEASVGGLYVTSQSPDPWVFCRGPDAIAPFAPVRPGAGSPETSETIIDFDNLQADEESGHSIFEGDVQLERGTQWLGTDRLVYVHEEEDYLAEGNVRYQDASLRMLATRAEGNTGLEVHHLDQVRYQLLSQRGNGGADTVDVRGVLSTLHGASFSTCDPVDRKWELRARRLDLDQDEGEGVARGVTVRVGNVPVLYTPWLSFPLDDRRKTGFLYPTVGYDNELGLDLFLPYYLNLAPNYDLTLTPRIMSRRGVMLGSEFRYLFGPHSGTVEAWYLPSDDKARDPALRGSDRYEYRIGHRTVFNQQWYGLANVHRVSDPRYFEDFSVTTADRERAFLESNVGLYGRGRYWTTSIEARDWQITDALIADSAEPFMELPRLRFNYDRPLGDYLTVGLRSEAVGFRHDIRSEGSRLDLKPYLRADFAGSWWFLAPQVAYRHTQYELDAPVRPGGDTSPSRSVPIYSVDGGLFFDRDVEWFGRSLINTLEPRLFYLRVPYRDHSDIPIFDTRDLLFSFPQLFRDNRFSGADRQADANQLAAAVTTRLFEPGSGRELGSLAVGRINYFDPPRIPPTSPATVLNDSGSFYVVDANVAVSDRWSFGSSYQWDPASERTQLNTYRIRYDFENGGLVNAAYRYRRDLLEQTDISAVYPLSPSWRLVGRWAYSLPDQSTLDATAGVEWQSCCMAVRVLGRHYLRGRYTGNLDNAEKGNAIYFELELKGLGSFGRKTDDLLTRSILGYTR</sequence>
<comment type="subcellular location">
    <subcellularLocation>
        <location evidence="4">Cell outer membrane</location>
    </subcellularLocation>
</comment>
<dbReference type="PANTHER" id="PTHR30189:SF1">
    <property type="entry name" value="LPS-ASSEMBLY PROTEIN LPTD"/>
    <property type="match status" value="1"/>
</dbReference>
<comment type="function">
    <text evidence="4">Together with LptE, is involved in the assembly of lipopolysaccharide (LPS) at the surface of the outer membrane.</text>
</comment>
<comment type="similarity">
    <text evidence="4">Belongs to the LptD family.</text>
</comment>
<dbReference type="EMBL" id="JBHSGG010000048">
    <property type="protein sequence ID" value="MFC4729646.1"/>
    <property type="molecule type" value="Genomic_DNA"/>
</dbReference>
<accession>A0ABV9NMX5</accession>
<evidence type="ECO:0000259" key="6">
    <source>
        <dbReference type="Pfam" id="PF04453"/>
    </source>
</evidence>
<dbReference type="InterPro" id="IPR007543">
    <property type="entry name" value="LptD_C"/>
</dbReference>
<organism evidence="7 8">
    <name type="scientific">Coralloluteibacterium thermophilum</name>
    <dbReference type="NCBI Taxonomy" id="2707049"/>
    <lineage>
        <taxon>Bacteria</taxon>
        <taxon>Pseudomonadati</taxon>
        <taxon>Pseudomonadota</taxon>
        <taxon>Gammaproteobacteria</taxon>
        <taxon>Lysobacterales</taxon>
        <taxon>Lysobacteraceae</taxon>
        <taxon>Coralloluteibacterium</taxon>
    </lineage>
</organism>
<reference evidence="8" key="1">
    <citation type="journal article" date="2019" name="Int. J. Syst. Evol. Microbiol.">
        <title>The Global Catalogue of Microorganisms (GCM) 10K type strain sequencing project: providing services to taxonomists for standard genome sequencing and annotation.</title>
        <authorList>
            <consortium name="The Broad Institute Genomics Platform"/>
            <consortium name="The Broad Institute Genome Sequencing Center for Infectious Disease"/>
            <person name="Wu L."/>
            <person name="Ma J."/>
        </authorList>
    </citation>
    <scope>NUCLEOTIDE SEQUENCE [LARGE SCALE GENOMIC DNA]</scope>
    <source>
        <strain evidence="8">CGMCC 1.13574</strain>
    </source>
</reference>
<feature type="signal peptide" evidence="4">
    <location>
        <begin position="1"/>
        <end position="24"/>
    </location>
</feature>
<dbReference type="Pfam" id="PF04453">
    <property type="entry name" value="LptD"/>
    <property type="match status" value="1"/>
</dbReference>
<comment type="caution">
    <text evidence="7">The sequence shown here is derived from an EMBL/GenBank/DDBJ whole genome shotgun (WGS) entry which is preliminary data.</text>
</comment>
<evidence type="ECO:0000256" key="3">
    <source>
        <dbReference type="ARBA" id="ARBA00023237"/>
    </source>
</evidence>
<evidence type="ECO:0000313" key="8">
    <source>
        <dbReference type="Proteomes" id="UP001595892"/>
    </source>
</evidence>
<dbReference type="HAMAP" id="MF_01411">
    <property type="entry name" value="LPS_assembly_LptD"/>
    <property type="match status" value="1"/>
</dbReference>
<evidence type="ECO:0000259" key="5">
    <source>
        <dbReference type="Pfam" id="PF03968"/>
    </source>
</evidence>
<dbReference type="RefSeq" id="WP_377005702.1">
    <property type="nucleotide sequence ID" value="NZ_JBHSGG010000048.1"/>
</dbReference>
<evidence type="ECO:0000313" key="7">
    <source>
        <dbReference type="EMBL" id="MFC4729646.1"/>
    </source>
</evidence>
<proteinExistence type="inferred from homology"/>
<keyword evidence="3 4" id="KW-0998">Cell outer membrane</keyword>
<evidence type="ECO:0000256" key="1">
    <source>
        <dbReference type="ARBA" id="ARBA00022729"/>
    </source>
</evidence>
<dbReference type="PANTHER" id="PTHR30189">
    <property type="entry name" value="LPS-ASSEMBLY PROTEIN"/>
    <property type="match status" value="1"/>
</dbReference>
<dbReference type="InterPro" id="IPR020889">
    <property type="entry name" value="LipoPS_assembly_LptD"/>
</dbReference>
<comment type="subunit">
    <text evidence="4">Component of the lipopolysaccharide transport and assembly complex. Interacts with LptE and LptA.</text>
</comment>
<evidence type="ECO:0000256" key="2">
    <source>
        <dbReference type="ARBA" id="ARBA00023136"/>
    </source>
</evidence>
<feature type="domain" description="LptD C-terminal" evidence="6">
    <location>
        <begin position="322"/>
        <end position="685"/>
    </location>
</feature>
<keyword evidence="1 4" id="KW-0732">Signal</keyword>
<protein>
    <recommendedName>
        <fullName evidence="4">LPS-assembly protein LptD</fullName>
    </recommendedName>
</protein>
<dbReference type="InterPro" id="IPR050218">
    <property type="entry name" value="LptD"/>
</dbReference>
<evidence type="ECO:0000256" key="4">
    <source>
        <dbReference type="HAMAP-Rule" id="MF_01411"/>
    </source>
</evidence>
<feature type="chain" id="PRO_5044925170" description="LPS-assembly protein LptD" evidence="4">
    <location>
        <begin position="25"/>
        <end position="770"/>
    </location>
</feature>
<dbReference type="Proteomes" id="UP001595892">
    <property type="component" value="Unassembled WGS sequence"/>
</dbReference>